<name>A0A7X2XUJ1_9LACO</name>
<feature type="chain" id="PRO_5031082812" description="Glycosyl hydrolase family 8" evidence="1">
    <location>
        <begin position="22"/>
        <end position="368"/>
    </location>
</feature>
<evidence type="ECO:0000256" key="1">
    <source>
        <dbReference type="SAM" id="SignalP"/>
    </source>
</evidence>
<gene>
    <name evidence="2" type="ORF">GM612_04155</name>
</gene>
<dbReference type="RefSeq" id="WP_155431140.1">
    <property type="nucleotide sequence ID" value="NZ_WNJO01000004.1"/>
</dbReference>
<feature type="signal peptide" evidence="1">
    <location>
        <begin position="1"/>
        <end position="21"/>
    </location>
</feature>
<dbReference type="Proteomes" id="UP000466388">
    <property type="component" value="Unassembled WGS sequence"/>
</dbReference>
<evidence type="ECO:0000313" key="3">
    <source>
        <dbReference type="Proteomes" id="UP000466388"/>
    </source>
</evidence>
<accession>A0A7X2XUJ1</accession>
<keyword evidence="1" id="KW-0732">Signal</keyword>
<protein>
    <recommendedName>
        <fullName evidence="4">Glycosyl hydrolase family 8</fullName>
    </recommendedName>
</protein>
<keyword evidence="3" id="KW-1185">Reference proteome</keyword>
<evidence type="ECO:0000313" key="2">
    <source>
        <dbReference type="EMBL" id="MTV81849.1"/>
    </source>
</evidence>
<proteinExistence type="predicted"/>
<dbReference type="GO" id="GO:0005975">
    <property type="term" value="P:carbohydrate metabolic process"/>
    <property type="evidence" value="ECO:0007669"/>
    <property type="project" value="InterPro"/>
</dbReference>
<reference evidence="2 3" key="1">
    <citation type="submission" date="2019-11" db="EMBL/GenBank/DDBJ databases">
        <title>Lactobacillus sp. nov. CRM56-3, isolated from fermented tea leaves.</title>
        <authorList>
            <person name="Phuengjayaem S."/>
            <person name="Tanasupawat S."/>
        </authorList>
    </citation>
    <scope>NUCLEOTIDE SEQUENCE [LARGE SCALE GENOMIC DNA]</scope>
    <source>
        <strain evidence="2 3">CRM56-3</strain>
    </source>
</reference>
<dbReference type="AlphaFoldDB" id="A0A7X2XUJ1"/>
<dbReference type="InterPro" id="IPR008928">
    <property type="entry name" value="6-hairpin_glycosidase_sf"/>
</dbReference>
<dbReference type="InterPro" id="IPR012341">
    <property type="entry name" value="6hp_glycosidase-like_sf"/>
</dbReference>
<sequence length="368" mass="42119">MKRFWLIVMFVSITVFIQGCAARHDSTAISHQQTAVLLPSTHYSTHTQQVDDLAGFVKAQLVTPKGIYSQNQVGNQPNFLLSESAGLWLIYLANTGQFQEYRRFYQQTVTTFGQEGILMYRVTTPNQTRATVNATLDDLRVIRSLGLYSAKTHSHVYLKKATTRFARLWQKVGVGDYWHDLYDVKDHQVSPLSSLAYYDLLTLKVFDRTLKDGKQRYQRQLKFVQNGFLGHSLPLYAVNYNWQNHRYSRASLNTSEALLTLLHLAEVHKLRSDSLMWLRQRINAAKLYNGYNVQGEVTDWGQSAANYAIAAQIFATVKQRGLYNQAMNQVWRFQIKLPSSKLSGSLGDSKHHVSYAFNDLEALQASVY</sequence>
<dbReference type="SUPFAM" id="SSF48208">
    <property type="entry name" value="Six-hairpin glycosidases"/>
    <property type="match status" value="1"/>
</dbReference>
<comment type="caution">
    <text evidence="2">The sequence shown here is derived from an EMBL/GenBank/DDBJ whole genome shotgun (WGS) entry which is preliminary data.</text>
</comment>
<dbReference type="PROSITE" id="PS51257">
    <property type="entry name" value="PROKAR_LIPOPROTEIN"/>
    <property type="match status" value="1"/>
</dbReference>
<evidence type="ECO:0008006" key="4">
    <source>
        <dbReference type="Google" id="ProtNLM"/>
    </source>
</evidence>
<organism evidence="2 3">
    <name type="scientific">Secundilactobacillus folii</name>
    <dbReference type="NCBI Taxonomy" id="2678357"/>
    <lineage>
        <taxon>Bacteria</taxon>
        <taxon>Bacillati</taxon>
        <taxon>Bacillota</taxon>
        <taxon>Bacilli</taxon>
        <taxon>Lactobacillales</taxon>
        <taxon>Lactobacillaceae</taxon>
        <taxon>Secundilactobacillus</taxon>
    </lineage>
</organism>
<dbReference type="Gene3D" id="1.50.10.10">
    <property type="match status" value="1"/>
</dbReference>
<dbReference type="EMBL" id="WNJO01000004">
    <property type="protein sequence ID" value="MTV81849.1"/>
    <property type="molecule type" value="Genomic_DNA"/>
</dbReference>